<evidence type="ECO:0000313" key="3">
    <source>
        <dbReference type="EMBL" id="NJC33010.1"/>
    </source>
</evidence>
<dbReference type="Pfam" id="PF07027">
    <property type="entry name" value="DUF1318"/>
    <property type="match status" value="1"/>
</dbReference>
<evidence type="ECO:0000256" key="2">
    <source>
        <dbReference type="SAM" id="SignalP"/>
    </source>
</evidence>
<comment type="caution">
    <text evidence="3">The sequence shown here is derived from an EMBL/GenBank/DDBJ whole genome shotgun (WGS) entry which is preliminary data.</text>
</comment>
<evidence type="ECO:0000313" key="4">
    <source>
        <dbReference type="Proteomes" id="UP000734218"/>
    </source>
</evidence>
<evidence type="ECO:0008006" key="5">
    <source>
        <dbReference type="Google" id="ProtNLM"/>
    </source>
</evidence>
<keyword evidence="4" id="KW-1185">Reference proteome</keyword>
<dbReference type="Proteomes" id="UP000734218">
    <property type="component" value="Unassembled WGS sequence"/>
</dbReference>
<sequence length="132" mass="13425">MTRLSTIVLAAGAAAGLALVAMPAAAQESGAVRAAIAAGTVGEKADGYLGIRGQVSGAVRAEVDSINIRRRAVYTERVAGRPVSVEQMAAAIGCRTLATRVQPGHAYQSDDGTWRVRGEGDPPPTAANCPAL</sequence>
<protein>
    <recommendedName>
        <fullName evidence="5">DUF1318 domain-containing protein</fullName>
    </recommendedName>
</protein>
<proteinExistence type="predicted"/>
<dbReference type="RefSeq" id="WP_167952626.1">
    <property type="nucleotide sequence ID" value="NZ_JAATJE010000001.1"/>
</dbReference>
<name>A0ABX0XIF3_9SPHN</name>
<feature type="region of interest" description="Disordered" evidence="1">
    <location>
        <begin position="104"/>
        <end position="132"/>
    </location>
</feature>
<keyword evidence="2" id="KW-0732">Signal</keyword>
<reference evidence="3 4" key="1">
    <citation type="submission" date="2020-03" db="EMBL/GenBank/DDBJ databases">
        <title>Genomic Encyclopedia of Type Strains, Phase IV (KMG-IV): sequencing the most valuable type-strain genomes for metagenomic binning, comparative biology and taxonomic classification.</title>
        <authorList>
            <person name="Goeker M."/>
        </authorList>
    </citation>
    <scope>NUCLEOTIDE SEQUENCE [LARGE SCALE GENOMIC DNA]</scope>
    <source>
        <strain evidence="3 4">DSM 27651</strain>
    </source>
</reference>
<dbReference type="EMBL" id="JAATJE010000001">
    <property type="protein sequence ID" value="NJC33010.1"/>
    <property type="molecule type" value="Genomic_DNA"/>
</dbReference>
<feature type="chain" id="PRO_5046835970" description="DUF1318 domain-containing protein" evidence="2">
    <location>
        <begin position="27"/>
        <end position="132"/>
    </location>
</feature>
<gene>
    <name evidence="3" type="ORF">GGR88_000484</name>
</gene>
<evidence type="ECO:0000256" key="1">
    <source>
        <dbReference type="SAM" id="MobiDB-lite"/>
    </source>
</evidence>
<dbReference type="InterPro" id="IPR008309">
    <property type="entry name" value="YdbL"/>
</dbReference>
<organism evidence="3 4">
    <name type="scientific">Sphingomonas jejuensis</name>
    <dbReference type="NCBI Taxonomy" id="904715"/>
    <lineage>
        <taxon>Bacteria</taxon>
        <taxon>Pseudomonadati</taxon>
        <taxon>Pseudomonadota</taxon>
        <taxon>Alphaproteobacteria</taxon>
        <taxon>Sphingomonadales</taxon>
        <taxon>Sphingomonadaceae</taxon>
        <taxon>Sphingomonas</taxon>
    </lineage>
</organism>
<feature type="signal peptide" evidence="2">
    <location>
        <begin position="1"/>
        <end position="26"/>
    </location>
</feature>
<accession>A0ABX0XIF3</accession>